<keyword evidence="2" id="KW-0255">Endonuclease</keyword>
<accession>A0A7X9LE88</accession>
<dbReference type="SUPFAM" id="SSF56219">
    <property type="entry name" value="DNase I-like"/>
    <property type="match status" value="1"/>
</dbReference>
<organism evidence="2 3">
    <name type="scientific">Streptococcus ratti</name>
    <dbReference type="NCBI Taxonomy" id="1341"/>
    <lineage>
        <taxon>Bacteria</taxon>
        <taxon>Bacillati</taxon>
        <taxon>Bacillota</taxon>
        <taxon>Bacilli</taxon>
        <taxon>Lactobacillales</taxon>
        <taxon>Streptococcaceae</taxon>
        <taxon>Streptococcus</taxon>
    </lineage>
</organism>
<dbReference type="InterPro" id="IPR036691">
    <property type="entry name" value="Endo/exonu/phosph_ase_sf"/>
</dbReference>
<name>A0A7X9LE88_STRRT</name>
<dbReference type="EMBL" id="JABASA010000017">
    <property type="protein sequence ID" value="NMD49620.1"/>
    <property type="molecule type" value="Genomic_DNA"/>
</dbReference>
<proteinExistence type="predicted"/>
<keyword evidence="2" id="KW-0540">Nuclease</keyword>
<dbReference type="GO" id="GO:0006506">
    <property type="term" value="P:GPI anchor biosynthetic process"/>
    <property type="evidence" value="ECO:0007669"/>
    <property type="project" value="TreeGrafter"/>
</dbReference>
<dbReference type="PANTHER" id="PTHR14859">
    <property type="entry name" value="CALCOFLUOR WHITE HYPERSENSITIVE PROTEIN PRECURSOR"/>
    <property type="match status" value="1"/>
</dbReference>
<sequence length="277" mass="31447">MKLLTINTHSWLEENPQEKLDILAQAILKEQYDVICLQEVNQLVASKPAKDLFNYCPAAGTPAIREDNYALELVKLLSAKGQPYYWSWAYNHIGYGRFQEGVAILSKEPLQSETLLVSQTDDETDYHTRRVLLARTEFGKSSFAAACVHLSWWNKGFEEEWEKLEKSLSALDCPLLLMGDFNNPTDEPGYRLILNSQLNLKDSHKAARNVYGSATIQKEIDGWQGNQEALKVDHIFLSPQWQVEKSAVVFDGKEYPSISDHCGLACEAYLDEAVQEQ</sequence>
<gene>
    <name evidence="2" type="ORF">HHO37_08090</name>
</gene>
<keyword evidence="2" id="KW-0378">Hydrolase</keyword>
<feature type="domain" description="Endonuclease/exonuclease/phosphatase" evidence="1">
    <location>
        <begin position="18"/>
        <end position="261"/>
    </location>
</feature>
<protein>
    <submittedName>
        <fullName evidence="2">Endonuclease/exonuclease/phosphatase family protein</fullName>
    </submittedName>
</protein>
<dbReference type="PANTHER" id="PTHR14859:SF1">
    <property type="entry name" value="PGAP2-INTERACTING PROTEIN"/>
    <property type="match status" value="1"/>
</dbReference>
<dbReference type="Pfam" id="PF03372">
    <property type="entry name" value="Exo_endo_phos"/>
    <property type="match status" value="1"/>
</dbReference>
<dbReference type="CDD" id="cd09079">
    <property type="entry name" value="RgfB-like"/>
    <property type="match status" value="1"/>
</dbReference>
<dbReference type="Proteomes" id="UP000532121">
    <property type="component" value="Unassembled WGS sequence"/>
</dbReference>
<evidence type="ECO:0000313" key="3">
    <source>
        <dbReference type="Proteomes" id="UP000532121"/>
    </source>
</evidence>
<dbReference type="GO" id="GO:0016020">
    <property type="term" value="C:membrane"/>
    <property type="evidence" value="ECO:0007669"/>
    <property type="project" value="GOC"/>
</dbReference>
<dbReference type="RefSeq" id="WP_193523824.1">
    <property type="nucleotide sequence ID" value="NZ_JABASA010000017.1"/>
</dbReference>
<dbReference type="InterPro" id="IPR051916">
    <property type="entry name" value="GPI-anchor_lipid_remodeler"/>
</dbReference>
<reference evidence="2 3" key="1">
    <citation type="submission" date="2020-04" db="EMBL/GenBank/DDBJ databases">
        <title>MicrobeNet Type strains.</title>
        <authorList>
            <person name="Nicholson A.C."/>
        </authorList>
    </citation>
    <scope>NUCLEOTIDE SEQUENCE [LARGE SCALE GENOMIC DNA]</scope>
    <source>
        <strain evidence="2 3">DSM 22768</strain>
    </source>
</reference>
<comment type="caution">
    <text evidence="2">The sequence shown here is derived from an EMBL/GenBank/DDBJ whole genome shotgun (WGS) entry which is preliminary data.</text>
</comment>
<evidence type="ECO:0000313" key="2">
    <source>
        <dbReference type="EMBL" id="NMD49620.1"/>
    </source>
</evidence>
<dbReference type="GO" id="GO:0004519">
    <property type="term" value="F:endonuclease activity"/>
    <property type="evidence" value="ECO:0007669"/>
    <property type="project" value="UniProtKB-KW"/>
</dbReference>
<dbReference type="AlphaFoldDB" id="A0A7X9LE88"/>
<dbReference type="InterPro" id="IPR005135">
    <property type="entry name" value="Endo/exonuclease/phosphatase"/>
</dbReference>
<evidence type="ECO:0000259" key="1">
    <source>
        <dbReference type="Pfam" id="PF03372"/>
    </source>
</evidence>
<dbReference type="Gene3D" id="3.60.10.10">
    <property type="entry name" value="Endonuclease/exonuclease/phosphatase"/>
    <property type="match status" value="1"/>
</dbReference>